<dbReference type="EMBL" id="ASHM01060489">
    <property type="protein sequence ID" value="PNX89659.1"/>
    <property type="molecule type" value="Genomic_DNA"/>
</dbReference>
<evidence type="ECO:0000313" key="5">
    <source>
        <dbReference type="Proteomes" id="UP000236291"/>
    </source>
</evidence>
<feature type="non-terminal residue" evidence="4">
    <location>
        <position position="119"/>
    </location>
</feature>
<evidence type="ECO:0000256" key="1">
    <source>
        <dbReference type="SAM" id="MobiDB-lite"/>
    </source>
</evidence>
<feature type="region of interest" description="Disordered" evidence="1">
    <location>
        <begin position="72"/>
        <end position="98"/>
    </location>
</feature>
<evidence type="ECO:0000313" key="3">
    <source>
        <dbReference type="EMBL" id="PNX80706.1"/>
    </source>
</evidence>
<sequence>MSFIVSLMALHIVIMVTIMHQSSSFGLFEWFSQGMAMGGMTHVNVKEPNVTTNEFGLRQNVALDNFVGRHKGDANFKSSKSIPLTNSTSTPSKEINDDEKDKLLDGLLVSGFDEASCIS</sequence>
<dbReference type="EMBL" id="ASHM01038479">
    <property type="protein sequence ID" value="PNX80706.1"/>
    <property type="molecule type" value="Genomic_DNA"/>
</dbReference>
<proteinExistence type="predicted"/>
<evidence type="ECO:0000313" key="4">
    <source>
        <dbReference type="EMBL" id="PNX89659.1"/>
    </source>
</evidence>
<feature type="compositionally biased region" description="Polar residues" evidence="1">
    <location>
        <begin position="76"/>
        <end position="93"/>
    </location>
</feature>
<accession>A0A2K3MFZ6</accession>
<reference evidence="4 5" key="2">
    <citation type="journal article" date="2017" name="Front. Plant Sci.">
        <title>Gene Classification and Mining of Molecular Markers Useful in Red Clover (Trifolium pratense) Breeding.</title>
        <authorList>
            <person name="Istvanek J."/>
            <person name="Dluhosova J."/>
            <person name="Dluhos P."/>
            <person name="Patkova L."/>
            <person name="Nedelnik J."/>
            <person name="Repkova J."/>
        </authorList>
    </citation>
    <scope>NUCLEOTIDE SEQUENCE [LARGE SCALE GENOMIC DNA]</scope>
    <source>
        <strain evidence="5">cv. Tatra</strain>
        <tissue evidence="4">Young leaves</tissue>
    </source>
</reference>
<keyword evidence="4" id="KW-0808">Transferase</keyword>
<keyword evidence="4" id="KW-0328">Glycosyltransferase</keyword>
<organism evidence="4 5">
    <name type="scientific">Trifolium pratense</name>
    <name type="common">Red clover</name>
    <dbReference type="NCBI Taxonomy" id="57577"/>
    <lineage>
        <taxon>Eukaryota</taxon>
        <taxon>Viridiplantae</taxon>
        <taxon>Streptophyta</taxon>
        <taxon>Embryophyta</taxon>
        <taxon>Tracheophyta</taxon>
        <taxon>Spermatophyta</taxon>
        <taxon>Magnoliopsida</taxon>
        <taxon>eudicotyledons</taxon>
        <taxon>Gunneridae</taxon>
        <taxon>Pentapetalae</taxon>
        <taxon>rosids</taxon>
        <taxon>fabids</taxon>
        <taxon>Fabales</taxon>
        <taxon>Fabaceae</taxon>
        <taxon>Papilionoideae</taxon>
        <taxon>50 kb inversion clade</taxon>
        <taxon>NPAAA clade</taxon>
        <taxon>Hologalegina</taxon>
        <taxon>IRL clade</taxon>
        <taxon>Trifolieae</taxon>
        <taxon>Trifolium</taxon>
    </lineage>
</organism>
<name>A0A2K3MFZ6_TRIPR</name>
<gene>
    <name evidence="3" type="ORF">L195_g036715</name>
    <name evidence="4" type="ORF">L195_g045781</name>
</gene>
<protein>
    <submittedName>
        <fullName evidence="4">Galactoside 2-alpha-l-fucosyltransferase-like protein</fullName>
    </submittedName>
</protein>
<reference evidence="4 5" key="1">
    <citation type="journal article" date="2014" name="Am. J. Bot.">
        <title>Genome assembly and annotation for red clover (Trifolium pratense; Fabaceae).</title>
        <authorList>
            <person name="Istvanek J."/>
            <person name="Jaros M."/>
            <person name="Krenek A."/>
            <person name="Repkova J."/>
        </authorList>
    </citation>
    <scope>NUCLEOTIDE SEQUENCE [LARGE SCALE GENOMIC DNA]</scope>
    <source>
        <strain evidence="5">cv. Tatra</strain>
        <tissue evidence="4">Young leaves</tissue>
    </source>
</reference>
<dbReference type="AlphaFoldDB" id="A0A2K3MFZ6"/>
<dbReference type="Proteomes" id="UP000236291">
    <property type="component" value="Unassembled WGS sequence"/>
</dbReference>
<feature type="signal peptide" evidence="2">
    <location>
        <begin position="1"/>
        <end position="24"/>
    </location>
</feature>
<evidence type="ECO:0000256" key="2">
    <source>
        <dbReference type="SAM" id="SignalP"/>
    </source>
</evidence>
<feature type="chain" id="PRO_5015082888" evidence="2">
    <location>
        <begin position="25"/>
        <end position="119"/>
    </location>
</feature>
<dbReference type="GO" id="GO:0016757">
    <property type="term" value="F:glycosyltransferase activity"/>
    <property type="evidence" value="ECO:0007669"/>
    <property type="project" value="UniProtKB-KW"/>
</dbReference>
<keyword evidence="2" id="KW-0732">Signal</keyword>
<comment type="caution">
    <text evidence="4">The sequence shown here is derived from an EMBL/GenBank/DDBJ whole genome shotgun (WGS) entry which is preliminary data.</text>
</comment>